<sequence length="1006" mass="110885">MRPTLVVGLGGTGSWAVAHLKQRLLTEQRWRDLPTPGAPQQERFDGPVLLRTVDVDRTDRPLVGRTRLETDVEDLFLSAPLAPVIDQLRSDPAGAAEMYPTIASWFGRSDAQQVRSDDAMSLMTTGARQVRAFGRLALYTDFQSARAFSRPLQAAFDELSVGSDGAAFNVHVVSSIAGGTGAGLLIDVLAWLQQERQRREATAAFHTSVYCVLPDAFQEHLDEPGRAAADANGYAVLRELHRLVMAERPVDFVWRRHERHRLTRSPAQHVYLVDGTRLGARGKGSAAEEAAGPIAIADAIYTHVLPAAEGDLSAYLTDVQRHVAGRDDVYSTFGVFTVELAWEPLVRQFALTAAGQLLDRQRRYDEAAVTSLVRRFGAGILVLGGQSVTPPALLLRIDETERELVPDLPWLENDGSARPPALPRLIEEFADNDNSRGADLTAAIEARLVAFWGPRYTTFNPAAPTFHAALAEAAAAIERRWVQAVQLLLTHVMADTGSGPDAALAAMRALAIHLERYRQRLGRDVVRPPVDAMFGAMEAARTELDRTFRRRHHRQQYLDAIQGWLHAEVQEELDKWAGRLIERLLAIVEAVRQETLHWQTILEDAAAHIRADGQEIAEERERAERLPLRRIVPSVTDAAVERRLYDEIVGEPGEDQLPARLAGAAATLRFRAVPGSPVALTVDGPPAGSGGTPAQQVVEALVRQTAPLFDRLRTMSVFEMLERLGVGAGVVAQQLLDGGAPLAGYDAGQHHQHLRRRNQDDELQELRYVVAAWPATEHPGGALAAELLQALGRQRIQVEHARSPGEPRPTNDKIVQFCARHGLVLPAFAGVGRTRPAYVRRRGGPLSPHVLPEEKNAARLEATADDLAGQGLLRGGIDEVHPADLPLCRDPELLRATAVALACDVLRAEPDRSRPVARWWLRDGYTEELFHDGPDLRDGLAELADGERQMDRSRFQTLCRAAGDMVRHGEGVKRARQHFQQPPPPWFQARLWQLLLVAVHLPDQDG</sequence>
<proteinExistence type="predicted"/>
<dbReference type="RefSeq" id="WP_380128918.1">
    <property type="nucleotide sequence ID" value="NZ_JBHSIU010000130.1"/>
</dbReference>
<name>A0ABV9WHN7_9ACTN</name>
<reference evidence="2" key="1">
    <citation type="journal article" date="2019" name="Int. J. Syst. Evol. Microbiol.">
        <title>The Global Catalogue of Microorganisms (GCM) 10K type strain sequencing project: providing services to taxonomists for standard genome sequencing and annotation.</title>
        <authorList>
            <consortium name="The Broad Institute Genomics Platform"/>
            <consortium name="The Broad Institute Genome Sequencing Center for Infectious Disease"/>
            <person name="Wu L."/>
            <person name="Ma J."/>
        </authorList>
    </citation>
    <scope>NUCLEOTIDE SEQUENCE [LARGE SCALE GENOMIC DNA]</scope>
    <source>
        <strain evidence="2">CGMCC 4.7152</strain>
    </source>
</reference>
<keyword evidence="2" id="KW-1185">Reference proteome</keyword>
<comment type="caution">
    <text evidence="1">The sequence shown here is derived from an EMBL/GenBank/DDBJ whole genome shotgun (WGS) entry which is preliminary data.</text>
</comment>
<dbReference type="Proteomes" id="UP001595912">
    <property type="component" value="Unassembled WGS sequence"/>
</dbReference>
<dbReference type="EMBL" id="JBHSIU010000130">
    <property type="protein sequence ID" value="MFC5008262.1"/>
    <property type="molecule type" value="Genomic_DNA"/>
</dbReference>
<evidence type="ECO:0000313" key="1">
    <source>
        <dbReference type="EMBL" id="MFC5008262.1"/>
    </source>
</evidence>
<evidence type="ECO:0000313" key="2">
    <source>
        <dbReference type="Proteomes" id="UP001595912"/>
    </source>
</evidence>
<dbReference type="Pfam" id="PF13809">
    <property type="entry name" value="Tubulin_2"/>
    <property type="match status" value="1"/>
</dbReference>
<gene>
    <name evidence="1" type="ORF">ACFPIJ_61925</name>
</gene>
<accession>A0ABV9WHN7</accession>
<organism evidence="1 2">
    <name type="scientific">Dactylosporangium cerinum</name>
    <dbReference type="NCBI Taxonomy" id="1434730"/>
    <lineage>
        <taxon>Bacteria</taxon>
        <taxon>Bacillati</taxon>
        <taxon>Actinomycetota</taxon>
        <taxon>Actinomycetes</taxon>
        <taxon>Micromonosporales</taxon>
        <taxon>Micromonosporaceae</taxon>
        <taxon>Dactylosporangium</taxon>
    </lineage>
</organism>
<dbReference type="InterPro" id="IPR025904">
    <property type="entry name" value="Tubulin-like"/>
</dbReference>
<protein>
    <submittedName>
        <fullName evidence="1">Tubulin-like doman-containing protein</fullName>
    </submittedName>
</protein>